<feature type="compositionally biased region" description="Basic and acidic residues" evidence="4">
    <location>
        <begin position="1347"/>
        <end position="1360"/>
    </location>
</feature>
<keyword evidence="1 3" id="KW-0547">Nucleotide-binding</keyword>
<dbReference type="RefSeq" id="WP_145026398.1">
    <property type="nucleotide sequence ID" value="NZ_CP036271.1"/>
</dbReference>
<keyword evidence="5" id="KW-0472">Membrane</keyword>
<dbReference type="PROSITE" id="PS50901">
    <property type="entry name" value="FTSK"/>
    <property type="match status" value="1"/>
</dbReference>
<dbReference type="SMART" id="SM00382">
    <property type="entry name" value="AAA"/>
    <property type="match status" value="1"/>
</dbReference>
<organism evidence="7 8">
    <name type="scientific">Caulifigura coniformis</name>
    <dbReference type="NCBI Taxonomy" id="2527983"/>
    <lineage>
        <taxon>Bacteria</taxon>
        <taxon>Pseudomonadati</taxon>
        <taxon>Planctomycetota</taxon>
        <taxon>Planctomycetia</taxon>
        <taxon>Planctomycetales</taxon>
        <taxon>Planctomycetaceae</taxon>
        <taxon>Caulifigura</taxon>
    </lineage>
</organism>
<keyword evidence="5" id="KW-0812">Transmembrane</keyword>
<evidence type="ECO:0000256" key="1">
    <source>
        <dbReference type="ARBA" id="ARBA00022741"/>
    </source>
</evidence>
<dbReference type="Gene3D" id="3.40.50.300">
    <property type="entry name" value="P-loop containing nucleotide triphosphate hydrolases"/>
    <property type="match status" value="3"/>
</dbReference>
<dbReference type="InParanoid" id="A0A517S7U8"/>
<keyword evidence="5" id="KW-1133">Transmembrane helix</keyword>
<dbReference type="InterPro" id="IPR027417">
    <property type="entry name" value="P-loop_NTPase"/>
</dbReference>
<evidence type="ECO:0000259" key="6">
    <source>
        <dbReference type="PROSITE" id="PS50901"/>
    </source>
</evidence>
<reference evidence="7 8" key="1">
    <citation type="submission" date="2019-02" db="EMBL/GenBank/DDBJ databases">
        <title>Deep-cultivation of Planctomycetes and their phenomic and genomic characterization uncovers novel biology.</title>
        <authorList>
            <person name="Wiegand S."/>
            <person name="Jogler M."/>
            <person name="Boedeker C."/>
            <person name="Pinto D."/>
            <person name="Vollmers J."/>
            <person name="Rivas-Marin E."/>
            <person name="Kohn T."/>
            <person name="Peeters S.H."/>
            <person name="Heuer A."/>
            <person name="Rast P."/>
            <person name="Oberbeckmann S."/>
            <person name="Bunk B."/>
            <person name="Jeske O."/>
            <person name="Meyerdierks A."/>
            <person name="Storesund J.E."/>
            <person name="Kallscheuer N."/>
            <person name="Luecker S."/>
            <person name="Lage O.M."/>
            <person name="Pohl T."/>
            <person name="Merkel B.J."/>
            <person name="Hornburger P."/>
            <person name="Mueller R.-W."/>
            <person name="Bruemmer F."/>
            <person name="Labrenz M."/>
            <person name="Spormann A.M."/>
            <person name="Op den Camp H."/>
            <person name="Overmann J."/>
            <person name="Amann R."/>
            <person name="Jetten M.S.M."/>
            <person name="Mascher T."/>
            <person name="Medema M.H."/>
            <person name="Devos D.P."/>
            <person name="Kaster A.-K."/>
            <person name="Ovreas L."/>
            <person name="Rohde M."/>
            <person name="Galperin M.Y."/>
            <person name="Jogler C."/>
        </authorList>
    </citation>
    <scope>NUCLEOTIDE SEQUENCE [LARGE SCALE GENOMIC DNA]</scope>
    <source>
        <strain evidence="7 8">Pan44</strain>
    </source>
</reference>
<feature type="domain" description="FtsK" evidence="6">
    <location>
        <begin position="793"/>
        <end position="993"/>
    </location>
</feature>
<dbReference type="InterPro" id="IPR050206">
    <property type="entry name" value="FtsK/SpoIIIE/SftA"/>
</dbReference>
<dbReference type="OrthoDB" id="9807790at2"/>
<dbReference type="Proteomes" id="UP000315700">
    <property type="component" value="Chromosome"/>
</dbReference>
<feature type="region of interest" description="Disordered" evidence="4">
    <location>
        <begin position="1331"/>
        <end position="1371"/>
    </location>
</feature>
<dbReference type="SUPFAM" id="SSF52540">
    <property type="entry name" value="P-loop containing nucleoside triphosphate hydrolases"/>
    <property type="match status" value="1"/>
</dbReference>
<keyword evidence="2 3" id="KW-0067">ATP-binding</keyword>
<evidence type="ECO:0000256" key="5">
    <source>
        <dbReference type="SAM" id="Phobius"/>
    </source>
</evidence>
<sequence length="1371" mass="151987">MSHGPGDLLAEFEAAISLRRQREAQMAELVHRKDPQLAALQDQLSETERRHAADLSTTESQRAGALDALTTEHQTEHSQAQRDRDAALRELVRSHDAETAALERQHNDSTWVVSSVMADDSDDSPRRQHERFVHAIERTQEDQTTALGGIASVFESTAAERKYRVRDYEADVEVAKSLDEVQEQFQATINETTDHVNELGRLKLPKLFLSWWPAVAFLILVAAATAVVYFVVDPSVANITTGRSSSEWILLSLLGGALAAVVVLLVLYVIAMSGQNAIFRRWEQELANARVIHERWMQLAQKDVAAREPVMLREQARVDAKREETLERYRTTYNTRIADIRGRKEAAIAATQQAYRQRAAAADQLRATRLGDLTRWHTSTLETIESNFHAATDSLKAQVAEQMAQRQREVSAAWSQLKVGWEKSLGDFQGAVDEAELESQRAFPSWSELAGRDIARPRTIPAGIPLGTFGVNLHEWPDAISGDARLAPRRSELTIPAHLKFPERPSLLLKSRSPEGRAAALPILQTAMLRLLTALPPGTLRFTLIDPVGLGDSFAGFMHLADVDEMLVTSRIWTEPNQIEARLADLTEHMENVLQTYLRNEFPTLEDYNRHAGEVAEPYRIVVIRDFPAKFSEIAARRLTSIITSGPRCGVYVLMSVDGKLQLPNNFHLADIEPSMNVFEWNDPPSKRTGRFDWVHDAADPLALESLPAATEEPVVDSRTPSFYSVDPALSRWPLIAEAPPGPELFSQIVKSAGAAAKGARRVEVSFERIAPSERERWSLDSRRGIDIPMGRAGAVKLQHVQLGQGTSQHMLIAGKTGSGKSTFLHGLITNLALHYSPDELQFFLIDFKKGVEFKDYAQFHLPHARVIAIESDREFGVSALTRLDELMAERGELFRKHGAQDVTGFRNGNPNIPMPRVLLVIDEFQEFFTEDDRYAQTAALLLDRLVRQGRAFGIHVILGSQTLGGAYTLARSTLGQVAVRVALQCSEADAHLILSEDNTAARLLSRPGEAIYNDANGLVEGNHPFQIAWLPDDKREQYLRDLEQMADAREVGVESPIIFEGNIPSDLSQNRVLRQMATTGAVEPRRRTAPRIWLGDAVEIGDPTSIVLERQSSANVLLVGQDQEAVQGILAAAAIALATQSADADEPAVTLFDGSAADDPVREVWSQLEQMLGAKFRRVAPSQAAGALSNLTAERERRDGDRDTLFPTSCVFVYNLSRFRDLRRAEDDFGFGGGFGGSGEQTASPAKQFSQLLTGGPELGLHCVIWADSYNNVERWFSRQMLRDFELRILFPMNAADSSNLIDSPLASRLGTGRAILYREDRGAIEKFRPYAAPGPDWMSGSSPGRDGDERPGGEEGHETALSLDEFSIS</sequence>
<feature type="transmembrane region" description="Helical" evidence="5">
    <location>
        <begin position="248"/>
        <end position="271"/>
    </location>
</feature>
<dbReference type="GO" id="GO:0005524">
    <property type="term" value="F:ATP binding"/>
    <property type="evidence" value="ECO:0007669"/>
    <property type="project" value="UniProtKB-UniRule"/>
</dbReference>
<proteinExistence type="predicted"/>
<evidence type="ECO:0000256" key="3">
    <source>
        <dbReference type="PROSITE-ProRule" id="PRU00289"/>
    </source>
</evidence>
<keyword evidence="8" id="KW-1185">Reference proteome</keyword>
<dbReference type="PANTHER" id="PTHR22683:SF41">
    <property type="entry name" value="DNA TRANSLOCASE FTSK"/>
    <property type="match status" value="1"/>
</dbReference>
<feature type="transmembrane region" description="Helical" evidence="5">
    <location>
        <begin position="211"/>
        <end position="232"/>
    </location>
</feature>
<evidence type="ECO:0000313" key="8">
    <source>
        <dbReference type="Proteomes" id="UP000315700"/>
    </source>
</evidence>
<dbReference type="PANTHER" id="PTHR22683">
    <property type="entry name" value="SPORULATION PROTEIN RELATED"/>
    <property type="match status" value="1"/>
</dbReference>
<name>A0A517S7U8_9PLAN</name>
<protein>
    <submittedName>
        <fullName evidence="7">FtsK-like domain-containing protein</fullName>
    </submittedName>
</protein>
<accession>A0A517S7U8</accession>
<gene>
    <name evidence="7" type="ORF">Pan44_02010</name>
</gene>
<dbReference type="InterPro" id="IPR003593">
    <property type="entry name" value="AAA+_ATPase"/>
</dbReference>
<dbReference type="Pfam" id="PF01580">
    <property type="entry name" value="FtsK_SpoIIIE"/>
    <property type="match status" value="1"/>
</dbReference>
<evidence type="ECO:0000256" key="2">
    <source>
        <dbReference type="ARBA" id="ARBA00022840"/>
    </source>
</evidence>
<feature type="binding site" evidence="3">
    <location>
        <begin position="815"/>
        <end position="822"/>
    </location>
    <ligand>
        <name>ATP</name>
        <dbReference type="ChEBI" id="CHEBI:30616"/>
    </ligand>
</feature>
<dbReference type="GO" id="GO:0003677">
    <property type="term" value="F:DNA binding"/>
    <property type="evidence" value="ECO:0007669"/>
    <property type="project" value="InterPro"/>
</dbReference>
<evidence type="ECO:0000256" key="4">
    <source>
        <dbReference type="SAM" id="MobiDB-lite"/>
    </source>
</evidence>
<dbReference type="EMBL" id="CP036271">
    <property type="protein sequence ID" value="QDT52192.1"/>
    <property type="molecule type" value="Genomic_DNA"/>
</dbReference>
<dbReference type="KEGG" id="ccos:Pan44_02010"/>
<dbReference type="InterPro" id="IPR002543">
    <property type="entry name" value="FtsK_dom"/>
</dbReference>
<evidence type="ECO:0000313" key="7">
    <source>
        <dbReference type="EMBL" id="QDT52192.1"/>
    </source>
</evidence>